<evidence type="ECO:0000313" key="5">
    <source>
        <dbReference type="Proteomes" id="UP000789405"/>
    </source>
</evidence>
<evidence type="ECO:0000256" key="1">
    <source>
        <dbReference type="ARBA" id="ARBA00004123"/>
    </source>
</evidence>
<dbReference type="Proteomes" id="UP000789405">
    <property type="component" value="Unassembled WGS sequence"/>
</dbReference>
<accession>A0A9N8WBT8</accession>
<organism evidence="4 5">
    <name type="scientific">Dentiscutata erythropus</name>
    <dbReference type="NCBI Taxonomy" id="1348616"/>
    <lineage>
        <taxon>Eukaryota</taxon>
        <taxon>Fungi</taxon>
        <taxon>Fungi incertae sedis</taxon>
        <taxon>Mucoromycota</taxon>
        <taxon>Glomeromycotina</taxon>
        <taxon>Glomeromycetes</taxon>
        <taxon>Diversisporales</taxon>
        <taxon>Gigasporaceae</taxon>
        <taxon>Dentiscutata</taxon>
    </lineage>
</organism>
<dbReference type="SMART" id="SM00298">
    <property type="entry name" value="CHROMO"/>
    <property type="match status" value="1"/>
</dbReference>
<name>A0A9N8WBT8_9GLOM</name>
<comment type="caution">
    <text evidence="4">The sequence shown here is derived from an EMBL/GenBank/DDBJ whole genome shotgun (WGS) entry which is preliminary data.</text>
</comment>
<dbReference type="OrthoDB" id="2447685at2759"/>
<dbReference type="Gene3D" id="2.40.50.40">
    <property type="match status" value="1"/>
</dbReference>
<evidence type="ECO:0000313" key="4">
    <source>
        <dbReference type="EMBL" id="CAG8478015.1"/>
    </source>
</evidence>
<gene>
    <name evidence="4" type="ORF">DERYTH_LOCUS1781</name>
</gene>
<dbReference type="GO" id="GO:0005634">
    <property type="term" value="C:nucleus"/>
    <property type="evidence" value="ECO:0007669"/>
    <property type="project" value="UniProtKB-SubCell"/>
</dbReference>
<dbReference type="PROSITE" id="PS50013">
    <property type="entry name" value="CHROMO_2"/>
    <property type="match status" value="1"/>
</dbReference>
<keyword evidence="2" id="KW-0539">Nucleus</keyword>
<dbReference type="InterPro" id="IPR000953">
    <property type="entry name" value="Chromo/chromo_shadow_dom"/>
</dbReference>
<dbReference type="EMBL" id="CAJVPY010000525">
    <property type="protein sequence ID" value="CAG8478015.1"/>
    <property type="molecule type" value="Genomic_DNA"/>
</dbReference>
<comment type="subcellular location">
    <subcellularLocation>
        <location evidence="1">Nucleus</location>
    </subcellularLocation>
</comment>
<keyword evidence="5" id="KW-1185">Reference proteome</keyword>
<feature type="domain" description="Chromo" evidence="3">
    <location>
        <begin position="31"/>
        <end position="90"/>
    </location>
</feature>
<evidence type="ECO:0000256" key="2">
    <source>
        <dbReference type="ARBA" id="ARBA00023242"/>
    </source>
</evidence>
<dbReference type="PANTHER" id="PTHR22812">
    <property type="entry name" value="CHROMOBOX PROTEIN"/>
    <property type="match status" value="1"/>
</dbReference>
<dbReference type="InterPro" id="IPR051219">
    <property type="entry name" value="Heterochromatin_chromo-domain"/>
</dbReference>
<dbReference type="InterPro" id="IPR016197">
    <property type="entry name" value="Chromo-like_dom_sf"/>
</dbReference>
<reference evidence="4" key="1">
    <citation type="submission" date="2021-06" db="EMBL/GenBank/DDBJ databases">
        <authorList>
            <person name="Kallberg Y."/>
            <person name="Tangrot J."/>
            <person name="Rosling A."/>
        </authorList>
    </citation>
    <scope>NUCLEOTIDE SEQUENCE</scope>
    <source>
        <strain evidence="4">MA453B</strain>
    </source>
</reference>
<evidence type="ECO:0000259" key="3">
    <source>
        <dbReference type="PROSITE" id="PS50013"/>
    </source>
</evidence>
<sequence length="92" mass="10788">MQTDFPYTANEFPGRAIEPLSPVVVDKKYEYEVNEILDTKLIWKKLYYLVDWKGYDINECSWELAKNVGHTKEVVKAFHHRYPDKPGPVSVV</sequence>
<dbReference type="Pfam" id="PF00385">
    <property type="entry name" value="Chromo"/>
    <property type="match status" value="1"/>
</dbReference>
<dbReference type="CDD" id="cd00024">
    <property type="entry name" value="CD_CSD"/>
    <property type="match status" value="1"/>
</dbReference>
<proteinExistence type="predicted"/>
<dbReference type="SUPFAM" id="SSF54160">
    <property type="entry name" value="Chromo domain-like"/>
    <property type="match status" value="1"/>
</dbReference>
<dbReference type="AlphaFoldDB" id="A0A9N8WBT8"/>
<dbReference type="InterPro" id="IPR023780">
    <property type="entry name" value="Chromo_domain"/>
</dbReference>
<protein>
    <submittedName>
        <fullName evidence="4">26533_t:CDS:1</fullName>
    </submittedName>
</protein>